<keyword evidence="1" id="KW-0472">Membrane</keyword>
<dbReference type="AlphaFoldDB" id="A0A2H0KEV2"/>
<dbReference type="Proteomes" id="UP000229342">
    <property type="component" value="Unassembled WGS sequence"/>
</dbReference>
<gene>
    <name evidence="2" type="ORF">COV91_01490</name>
</gene>
<evidence type="ECO:0000313" key="2">
    <source>
        <dbReference type="EMBL" id="PIQ68924.1"/>
    </source>
</evidence>
<dbReference type="EMBL" id="PCVG01000018">
    <property type="protein sequence ID" value="PIQ68924.1"/>
    <property type="molecule type" value="Genomic_DNA"/>
</dbReference>
<reference evidence="2 3" key="1">
    <citation type="submission" date="2017-09" db="EMBL/GenBank/DDBJ databases">
        <title>Depth-based differentiation of microbial function through sediment-hosted aquifers and enrichment of novel symbionts in the deep terrestrial subsurface.</title>
        <authorList>
            <person name="Probst A.J."/>
            <person name="Ladd B."/>
            <person name="Jarett J.K."/>
            <person name="Geller-Mcgrath D.E."/>
            <person name="Sieber C.M."/>
            <person name="Emerson J.B."/>
            <person name="Anantharaman K."/>
            <person name="Thomas B.C."/>
            <person name="Malmstrom R."/>
            <person name="Stieglmeier M."/>
            <person name="Klingl A."/>
            <person name="Woyke T."/>
            <person name="Ryan C.M."/>
            <person name="Banfield J.F."/>
        </authorList>
    </citation>
    <scope>NUCLEOTIDE SEQUENCE [LARGE SCALE GENOMIC DNA]</scope>
    <source>
        <strain evidence="2">CG11_big_fil_rev_8_21_14_0_20_46_11</strain>
    </source>
</reference>
<protein>
    <submittedName>
        <fullName evidence="2">Uncharacterized protein</fullName>
    </submittedName>
</protein>
<comment type="caution">
    <text evidence="2">The sequence shown here is derived from an EMBL/GenBank/DDBJ whole genome shotgun (WGS) entry which is preliminary data.</text>
</comment>
<keyword evidence="1" id="KW-1133">Transmembrane helix</keyword>
<organism evidence="2 3">
    <name type="scientific">Candidatus Taylorbacteria bacterium CG11_big_fil_rev_8_21_14_0_20_46_11</name>
    <dbReference type="NCBI Taxonomy" id="1975025"/>
    <lineage>
        <taxon>Bacteria</taxon>
        <taxon>Candidatus Tayloriibacteriota</taxon>
    </lineage>
</organism>
<accession>A0A2H0KEV2</accession>
<evidence type="ECO:0000313" key="3">
    <source>
        <dbReference type="Proteomes" id="UP000229342"/>
    </source>
</evidence>
<sequence>MKKFLNENWFKIGILVLGFSALAVFFYVEAKKQNLAVFNKVGGCISLNCLEAVREHSIHFSKRD</sequence>
<feature type="transmembrane region" description="Helical" evidence="1">
    <location>
        <begin position="12"/>
        <end position="30"/>
    </location>
</feature>
<proteinExistence type="predicted"/>
<keyword evidence="1" id="KW-0812">Transmembrane</keyword>
<name>A0A2H0KEV2_9BACT</name>
<evidence type="ECO:0000256" key="1">
    <source>
        <dbReference type="SAM" id="Phobius"/>
    </source>
</evidence>